<dbReference type="InterPro" id="IPR051686">
    <property type="entry name" value="Lipoprotein_DolP"/>
</dbReference>
<dbReference type="EMBL" id="CP017641">
    <property type="protein sequence ID" value="APZ94565.1"/>
    <property type="molecule type" value="Genomic_DNA"/>
</dbReference>
<evidence type="ECO:0000259" key="3">
    <source>
        <dbReference type="PROSITE" id="PS50914"/>
    </source>
</evidence>
<dbReference type="PANTHER" id="PTHR34606">
    <property type="entry name" value="BON DOMAIN-CONTAINING PROTEIN"/>
    <property type="match status" value="1"/>
</dbReference>
<sequence length="405" mass="44100" precursor="true">MRKYGKWLLVLGILAANPAWAGAEGIPGLRQVLPPARSVQKQHNQQQAQKVAEALKQARINGYDLSVEVRGETAKLDGKVRDVTHRARAEQAVRRVPGVTQVVNNLRYVPEGQVQQTAGRMTDGALRPASYSEVEGGSRDIQRIHFQKPGRQAQPAQSAQPQRAAQPQTRTLPAPPALDYQTDFAQESQASELIVHKTAAQQPAGRSNQAVAQDIASSLAGVGLVGYDVEIRYEDGIATLAGDVSTVQQMQEAGRAASEIPGVQDVRNNLKVKGPIAQTAYGAGPRPQGQVRPASMMAPAMMGAPMGAPNAPMAMGGAGNYSNPNLPSHAWPSYAAYPNSAAVSYPKQYSASAWPYIGPFYPYPQVPLGWREVSLQWDDGHWQLDFEKKKSAWYWLWQPKNWHSD</sequence>
<dbReference type="Pfam" id="PF04972">
    <property type="entry name" value="BON"/>
    <property type="match status" value="2"/>
</dbReference>
<feature type="region of interest" description="Disordered" evidence="1">
    <location>
        <begin position="147"/>
        <end position="176"/>
    </location>
</feature>
<accession>A0A1P8WKI8</accession>
<name>A0A1P8WKI8_9PLAN</name>
<dbReference type="RefSeq" id="WP_158521088.1">
    <property type="nucleotide sequence ID" value="NZ_CP017641.1"/>
</dbReference>
<evidence type="ECO:0000313" key="5">
    <source>
        <dbReference type="Proteomes" id="UP000187735"/>
    </source>
</evidence>
<dbReference type="KEGG" id="fmr:Fuma_04197"/>
<proteinExistence type="predicted"/>
<evidence type="ECO:0000256" key="2">
    <source>
        <dbReference type="SAM" id="SignalP"/>
    </source>
</evidence>
<reference evidence="4 5" key="1">
    <citation type="journal article" date="2016" name="Front. Microbiol.">
        <title>Fuerstia marisgermanicae gen. nov., sp. nov., an Unusual Member of the Phylum Planctomycetes from the German Wadden Sea.</title>
        <authorList>
            <person name="Kohn T."/>
            <person name="Heuer A."/>
            <person name="Jogler M."/>
            <person name="Vollmers J."/>
            <person name="Boedeker C."/>
            <person name="Bunk B."/>
            <person name="Rast P."/>
            <person name="Borchert D."/>
            <person name="Glockner I."/>
            <person name="Freese H.M."/>
            <person name="Klenk H.P."/>
            <person name="Overmann J."/>
            <person name="Kaster A.K."/>
            <person name="Rohde M."/>
            <person name="Wiegand S."/>
            <person name="Jogler C."/>
        </authorList>
    </citation>
    <scope>NUCLEOTIDE SEQUENCE [LARGE SCALE GENOMIC DNA]</scope>
    <source>
        <strain evidence="4 5">NH11</strain>
    </source>
</reference>
<protein>
    <submittedName>
        <fullName evidence="4">LysM domain/BON superfamily protein</fullName>
    </submittedName>
</protein>
<feature type="compositionally biased region" description="Low complexity" evidence="1">
    <location>
        <begin position="151"/>
        <end position="168"/>
    </location>
</feature>
<evidence type="ECO:0000313" key="4">
    <source>
        <dbReference type="EMBL" id="APZ94565.1"/>
    </source>
</evidence>
<gene>
    <name evidence="4" type="ORF">Fuma_04197</name>
</gene>
<dbReference type="Gene3D" id="3.30.1340.30">
    <property type="match status" value="2"/>
</dbReference>
<organism evidence="4 5">
    <name type="scientific">Fuerstiella marisgermanici</name>
    <dbReference type="NCBI Taxonomy" id="1891926"/>
    <lineage>
        <taxon>Bacteria</taxon>
        <taxon>Pseudomonadati</taxon>
        <taxon>Planctomycetota</taxon>
        <taxon>Planctomycetia</taxon>
        <taxon>Planctomycetales</taxon>
        <taxon>Planctomycetaceae</taxon>
        <taxon>Fuerstiella</taxon>
    </lineage>
</organism>
<dbReference type="InterPro" id="IPR007055">
    <property type="entry name" value="BON_dom"/>
</dbReference>
<keyword evidence="5" id="KW-1185">Reference proteome</keyword>
<dbReference type="Proteomes" id="UP000187735">
    <property type="component" value="Chromosome"/>
</dbReference>
<dbReference type="OrthoDB" id="282501at2"/>
<evidence type="ECO:0000256" key="1">
    <source>
        <dbReference type="SAM" id="MobiDB-lite"/>
    </source>
</evidence>
<feature type="domain" description="BON" evidence="3">
    <location>
        <begin position="43"/>
        <end position="110"/>
    </location>
</feature>
<dbReference type="STRING" id="1891926.Fuma_04197"/>
<dbReference type="AlphaFoldDB" id="A0A1P8WKI8"/>
<feature type="signal peptide" evidence="2">
    <location>
        <begin position="1"/>
        <end position="21"/>
    </location>
</feature>
<dbReference type="PROSITE" id="PS50914">
    <property type="entry name" value="BON"/>
    <property type="match status" value="2"/>
</dbReference>
<feature type="chain" id="PRO_5012071767" evidence="2">
    <location>
        <begin position="22"/>
        <end position="405"/>
    </location>
</feature>
<keyword evidence="2" id="KW-0732">Signal</keyword>
<feature type="domain" description="BON" evidence="3">
    <location>
        <begin position="207"/>
        <end position="274"/>
    </location>
</feature>
<dbReference type="PANTHER" id="PTHR34606:SF15">
    <property type="entry name" value="BON DOMAIN-CONTAINING PROTEIN"/>
    <property type="match status" value="1"/>
</dbReference>